<dbReference type="InterPro" id="IPR007627">
    <property type="entry name" value="RNA_pol_sigma70_r2"/>
</dbReference>
<keyword evidence="3" id="KW-0238">DNA-binding</keyword>
<comment type="caution">
    <text evidence="7">The sequence shown here is derived from an EMBL/GenBank/DDBJ whole genome shotgun (WGS) entry which is preliminary data.</text>
</comment>
<dbReference type="InterPro" id="IPR014284">
    <property type="entry name" value="RNA_pol_sigma-70_dom"/>
</dbReference>
<sequence>MSTTTTPTMNLPETRASLLIRLRDRDDAAAWQEFVQIYRPVIVRVATAKGIQRADADDLAQQVLMSVCGAIDRFDHASNQAKFRTWLRRIADNATLNALTRGRPDRGSGDSALHRWLDQHPDPDPGDSRMLQTELRREHFQAAARAVRGEFSDATWQSFWRTAVLGENIDDVADALGRTKGSVYASRSRVMRRIREKVEPWQ</sequence>
<feature type="region of interest" description="Disordered" evidence="5">
    <location>
        <begin position="100"/>
        <end position="127"/>
    </location>
</feature>
<dbReference type="GO" id="GO:0016987">
    <property type="term" value="F:sigma factor activity"/>
    <property type="evidence" value="ECO:0007669"/>
    <property type="project" value="UniProtKB-KW"/>
</dbReference>
<keyword evidence="8" id="KW-1185">Reference proteome</keyword>
<evidence type="ECO:0000313" key="7">
    <source>
        <dbReference type="EMBL" id="TWT70772.1"/>
    </source>
</evidence>
<feature type="compositionally biased region" description="Basic and acidic residues" evidence="5">
    <location>
        <begin position="102"/>
        <end position="127"/>
    </location>
</feature>
<dbReference type="PANTHER" id="PTHR43133:SF8">
    <property type="entry name" value="RNA POLYMERASE SIGMA FACTOR HI_1459-RELATED"/>
    <property type="match status" value="1"/>
</dbReference>
<keyword evidence="4" id="KW-0804">Transcription</keyword>
<dbReference type="Pfam" id="PF04542">
    <property type="entry name" value="Sigma70_r2"/>
    <property type="match status" value="1"/>
</dbReference>
<organism evidence="7 8">
    <name type="scientific">Crateriforma conspicua</name>
    <dbReference type="NCBI Taxonomy" id="2527996"/>
    <lineage>
        <taxon>Bacteria</taxon>
        <taxon>Pseudomonadati</taxon>
        <taxon>Planctomycetota</taxon>
        <taxon>Planctomycetia</taxon>
        <taxon>Planctomycetales</taxon>
        <taxon>Planctomycetaceae</taxon>
        <taxon>Crateriforma</taxon>
    </lineage>
</organism>
<feature type="domain" description="RNA polymerase sigma-70 region 2" evidence="6">
    <location>
        <begin position="35"/>
        <end position="102"/>
    </location>
</feature>
<dbReference type="SUPFAM" id="SSF88946">
    <property type="entry name" value="Sigma2 domain of RNA polymerase sigma factors"/>
    <property type="match status" value="1"/>
</dbReference>
<dbReference type="EMBL" id="SJPL01000001">
    <property type="protein sequence ID" value="TWT70772.1"/>
    <property type="molecule type" value="Genomic_DNA"/>
</dbReference>
<dbReference type="InterPro" id="IPR039425">
    <property type="entry name" value="RNA_pol_sigma-70-like"/>
</dbReference>
<reference evidence="7 8" key="1">
    <citation type="submission" date="2019-02" db="EMBL/GenBank/DDBJ databases">
        <title>Deep-cultivation of Planctomycetes and their phenomic and genomic characterization uncovers novel biology.</title>
        <authorList>
            <person name="Wiegand S."/>
            <person name="Jogler M."/>
            <person name="Boedeker C."/>
            <person name="Pinto D."/>
            <person name="Vollmers J."/>
            <person name="Rivas-Marin E."/>
            <person name="Kohn T."/>
            <person name="Peeters S.H."/>
            <person name="Heuer A."/>
            <person name="Rast P."/>
            <person name="Oberbeckmann S."/>
            <person name="Bunk B."/>
            <person name="Jeske O."/>
            <person name="Meyerdierks A."/>
            <person name="Storesund J.E."/>
            <person name="Kallscheuer N."/>
            <person name="Luecker S."/>
            <person name="Lage O.M."/>
            <person name="Pohl T."/>
            <person name="Merkel B.J."/>
            <person name="Hornburger P."/>
            <person name="Mueller R.-W."/>
            <person name="Bruemmer F."/>
            <person name="Labrenz M."/>
            <person name="Spormann A.M."/>
            <person name="Op Den Camp H."/>
            <person name="Overmann J."/>
            <person name="Amann R."/>
            <person name="Jetten M.S.M."/>
            <person name="Mascher T."/>
            <person name="Medema M.H."/>
            <person name="Devos D.P."/>
            <person name="Kaster A.-K."/>
            <person name="Ovreas L."/>
            <person name="Rohde M."/>
            <person name="Galperin M.Y."/>
            <person name="Jogler C."/>
        </authorList>
    </citation>
    <scope>NUCLEOTIDE SEQUENCE [LARGE SCALE GENOMIC DNA]</scope>
    <source>
        <strain evidence="7 8">Pan14r</strain>
    </source>
</reference>
<dbReference type="Proteomes" id="UP000317238">
    <property type="component" value="Unassembled WGS sequence"/>
</dbReference>
<accession>A0A5C5YBU2</accession>
<dbReference type="GO" id="GO:0006352">
    <property type="term" value="P:DNA-templated transcription initiation"/>
    <property type="evidence" value="ECO:0007669"/>
    <property type="project" value="InterPro"/>
</dbReference>
<evidence type="ECO:0000259" key="6">
    <source>
        <dbReference type="Pfam" id="PF04542"/>
    </source>
</evidence>
<gene>
    <name evidence="7" type="ORF">Pan14r_30800</name>
</gene>
<dbReference type="InterPro" id="IPR013325">
    <property type="entry name" value="RNA_pol_sigma_r2"/>
</dbReference>
<dbReference type="Gene3D" id="1.10.10.2690">
    <property type="match status" value="1"/>
</dbReference>
<evidence type="ECO:0000256" key="3">
    <source>
        <dbReference type="ARBA" id="ARBA00023125"/>
    </source>
</evidence>
<protein>
    <submittedName>
        <fullName evidence="7">RNA polymerase sigma factor RpoE</fullName>
    </submittedName>
</protein>
<proteinExistence type="predicted"/>
<dbReference type="RefSeq" id="WP_231131208.1">
    <property type="nucleotide sequence ID" value="NZ_CP036319.1"/>
</dbReference>
<dbReference type="Gene3D" id="1.10.1740.10">
    <property type="match status" value="1"/>
</dbReference>
<evidence type="ECO:0000313" key="8">
    <source>
        <dbReference type="Proteomes" id="UP000317238"/>
    </source>
</evidence>
<name>A0A5C5YBU2_9PLAN</name>
<dbReference type="PANTHER" id="PTHR43133">
    <property type="entry name" value="RNA POLYMERASE ECF-TYPE SIGMA FACTO"/>
    <property type="match status" value="1"/>
</dbReference>
<evidence type="ECO:0000256" key="1">
    <source>
        <dbReference type="ARBA" id="ARBA00023015"/>
    </source>
</evidence>
<dbReference type="GO" id="GO:0003677">
    <property type="term" value="F:DNA binding"/>
    <property type="evidence" value="ECO:0007669"/>
    <property type="project" value="UniProtKB-KW"/>
</dbReference>
<keyword evidence="2" id="KW-0731">Sigma factor</keyword>
<dbReference type="InterPro" id="IPR053721">
    <property type="entry name" value="Fimbrial_Adhesin_Reg"/>
</dbReference>
<evidence type="ECO:0000256" key="5">
    <source>
        <dbReference type="SAM" id="MobiDB-lite"/>
    </source>
</evidence>
<evidence type="ECO:0000256" key="4">
    <source>
        <dbReference type="ARBA" id="ARBA00023163"/>
    </source>
</evidence>
<dbReference type="NCBIfam" id="TIGR02937">
    <property type="entry name" value="sigma70-ECF"/>
    <property type="match status" value="1"/>
</dbReference>
<keyword evidence="1" id="KW-0805">Transcription regulation</keyword>
<dbReference type="AlphaFoldDB" id="A0A5C5YBU2"/>
<evidence type="ECO:0000256" key="2">
    <source>
        <dbReference type="ARBA" id="ARBA00023082"/>
    </source>
</evidence>